<feature type="transmembrane region" description="Helical" evidence="9">
    <location>
        <begin position="71"/>
        <end position="89"/>
    </location>
</feature>
<evidence type="ECO:0000313" key="11">
    <source>
        <dbReference type="EMBL" id="SKA48762.1"/>
    </source>
</evidence>
<evidence type="ECO:0000256" key="5">
    <source>
        <dbReference type="ARBA" id="ARBA00022692"/>
    </source>
</evidence>
<dbReference type="GO" id="GO:0140359">
    <property type="term" value="F:ABC-type transporter activity"/>
    <property type="evidence" value="ECO:0007669"/>
    <property type="project" value="InterPro"/>
</dbReference>
<gene>
    <name evidence="11" type="ORF">SAMN02745132_00981</name>
</gene>
<dbReference type="EMBL" id="FUXU01000007">
    <property type="protein sequence ID" value="SKA48762.1"/>
    <property type="molecule type" value="Genomic_DNA"/>
</dbReference>
<dbReference type="GO" id="GO:0015774">
    <property type="term" value="P:polysaccharide transport"/>
    <property type="evidence" value="ECO:0007669"/>
    <property type="project" value="UniProtKB-KW"/>
</dbReference>
<feature type="transmembrane region" description="Helical" evidence="9">
    <location>
        <begin position="238"/>
        <end position="255"/>
    </location>
</feature>
<evidence type="ECO:0000256" key="6">
    <source>
        <dbReference type="ARBA" id="ARBA00022989"/>
    </source>
</evidence>
<keyword evidence="7" id="KW-0625">Polysaccharide transport</keyword>
<evidence type="ECO:0000256" key="8">
    <source>
        <dbReference type="ARBA" id="ARBA00023136"/>
    </source>
</evidence>
<dbReference type="Proteomes" id="UP000190162">
    <property type="component" value="Unassembled WGS sequence"/>
</dbReference>
<dbReference type="OrthoDB" id="9786910at2"/>
<dbReference type="Pfam" id="PF01061">
    <property type="entry name" value="ABC2_membrane"/>
    <property type="match status" value="1"/>
</dbReference>
<evidence type="ECO:0000256" key="2">
    <source>
        <dbReference type="ARBA" id="ARBA00007783"/>
    </source>
</evidence>
<evidence type="ECO:0000256" key="1">
    <source>
        <dbReference type="ARBA" id="ARBA00004651"/>
    </source>
</evidence>
<name>A0A1T4U7L9_9GAMM</name>
<keyword evidence="4 9" id="KW-1003">Cell membrane</keyword>
<keyword evidence="3 9" id="KW-0813">Transport</keyword>
<keyword evidence="6 9" id="KW-1133">Transmembrane helix</keyword>
<evidence type="ECO:0000256" key="7">
    <source>
        <dbReference type="ARBA" id="ARBA00023047"/>
    </source>
</evidence>
<dbReference type="PANTHER" id="PTHR30413:SF10">
    <property type="entry name" value="CAPSULE POLYSACCHARIDE EXPORT INNER-MEMBRANE PROTEIN CTRC"/>
    <property type="match status" value="1"/>
</dbReference>
<accession>A0A1T4U7L9</accession>
<dbReference type="InterPro" id="IPR047817">
    <property type="entry name" value="ABC2_TM_bact-type"/>
</dbReference>
<dbReference type="GO" id="GO:0005886">
    <property type="term" value="C:plasma membrane"/>
    <property type="evidence" value="ECO:0007669"/>
    <property type="project" value="UniProtKB-SubCell"/>
</dbReference>
<feature type="transmembrane region" description="Helical" evidence="9">
    <location>
        <begin position="110"/>
        <end position="139"/>
    </location>
</feature>
<feature type="domain" description="ABC transmembrane type-2" evidence="10">
    <location>
        <begin position="33"/>
        <end position="258"/>
    </location>
</feature>
<dbReference type="PROSITE" id="PS51012">
    <property type="entry name" value="ABC_TM2"/>
    <property type="match status" value="1"/>
</dbReference>
<evidence type="ECO:0000259" key="10">
    <source>
        <dbReference type="PROSITE" id="PS51012"/>
    </source>
</evidence>
<protein>
    <recommendedName>
        <fullName evidence="9">Transport permease protein</fullName>
    </recommendedName>
</protein>
<keyword evidence="7" id="KW-0762">Sugar transport</keyword>
<evidence type="ECO:0000313" key="12">
    <source>
        <dbReference type="Proteomes" id="UP000190162"/>
    </source>
</evidence>
<comment type="subcellular location">
    <subcellularLocation>
        <location evidence="9">Cell inner membrane</location>
        <topology evidence="9">Multi-pass membrane protein</topology>
    </subcellularLocation>
    <subcellularLocation>
        <location evidence="1">Cell membrane</location>
        <topology evidence="1">Multi-pass membrane protein</topology>
    </subcellularLocation>
</comment>
<comment type="similarity">
    <text evidence="2 9">Belongs to the ABC-2 integral membrane protein family.</text>
</comment>
<dbReference type="RefSeq" id="WP_078751443.1">
    <property type="nucleotide sequence ID" value="NZ_FUXU01000007.1"/>
</dbReference>
<reference evidence="12" key="1">
    <citation type="submission" date="2017-02" db="EMBL/GenBank/DDBJ databases">
        <authorList>
            <person name="Varghese N."/>
            <person name="Submissions S."/>
        </authorList>
    </citation>
    <scope>NUCLEOTIDE SEQUENCE [LARGE SCALE GENOMIC DNA]</scope>
    <source>
        <strain evidence="12">DSM 22720</strain>
    </source>
</reference>
<dbReference type="AlphaFoldDB" id="A0A1T4U7L9"/>
<sequence>MFASIQKLVIENRSLIKQLMLRDYTSRYKSGALGLAWTLINPLMMLCLYSFVFVTVFQMRWGVNDVSGENFVLLLFTGILTHGIFAEFITRSPTLITSNPAYVKKVVFPLEILPITPLLGAMVNFLVGMILVLILQLWINETLSYTILLLPVILMPYIILLVGVSYIFSSLGVYFRDLSQISGILATIAIFASPVLFPLENVPEKFRGLLYLNPITLIVEQLREIVILGTVPNLFHTMLYLLVATIILILGFSWFRMVRKGFSDVL</sequence>
<keyword evidence="5 9" id="KW-0812">Transmembrane</keyword>
<evidence type="ECO:0000256" key="9">
    <source>
        <dbReference type="RuleBase" id="RU361157"/>
    </source>
</evidence>
<organism evidence="11 12">
    <name type="scientific">Enterovibrio nigricans DSM 22720</name>
    <dbReference type="NCBI Taxonomy" id="1121868"/>
    <lineage>
        <taxon>Bacteria</taxon>
        <taxon>Pseudomonadati</taxon>
        <taxon>Pseudomonadota</taxon>
        <taxon>Gammaproteobacteria</taxon>
        <taxon>Vibrionales</taxon>
        <taxon>Vibrionaceae</taxon>
        <taxon>Enterovibrio</taxon>
    </lineage>
</organism>
<keyword evidence="8 9" id="KW-0472">Membrane</keyword>
<feature type="transmembrane region" description="Helical" evidence="9">
    <location>
        <begin position="181"/>
        <end position="199"/>
    </location>
</feature>
<keyword evidence="12" id="KW-1185">Reference proteome</keyword>
<feature type="transmembrane region" description="Helical" evidence="9">
    <location>
        <begin position="145"/>
        <end position="169"/>
    </location>
</feature>
<feature type="transmembrane region" description="Helical" evidence="9">
    <location>
        <begin position="32"/>
        <end position="59"/>
    </location>
</feature>
<dbReference type="GO" id="GO:0015920">
    <property type="term" value="P:lipopolysaccharide transport"/>
    <property type="evidence" value="ECO:0007669"/>
    <property type="project" value="TreeGrafter"/>
</dbReference>
<dbReference type="InterPro" id="IPR013525">
    <property type="entry name" value="ABC2_TM"/>
</dbReference>
<evidence type="ECO:0000256" key="3">
    <source>
        <dbReference type="ARBA" id="ARBA00022448"/>
    </source>
</evidence>
<dbReference type="PANTHER" id="PTHR30413">
    <property type="entry name" value="INNER MEMBRANE TRANSPORT PERMEASE"/>
    <property type="match status" value="1"/>
</dbReference>
<proteinExistence type="inferred from homology"/>
<evidence type="ECO:0000256" key="4">
    <source>
        <dbReference type="ARBA" id="ARBA00022475"/>
    </source>
</evidence>